<reference evidence="6 7" key="1">
    <citation type="submission" date="2017-12" db="EMBL/GenBank/DDBJ databases">
        <title>High-resolution comparative analysis of great ape genomes.</title>
        <authorList>
            <person name="Pollen A."/>
            <person name="Hastie A."/>
            <person name="Hormozdiari F."/>
            <person name="Dougherty M."/>
            <person name="Liu R."/>
            <person name="Chaisson M."/>
            <person name="Hoppe E."/>
            <person name="Hill C."/>
            <person name="Pang A."/>
            <person name="Hillier L."/>
            <person name="Baker C."/>
            <person name="Armstrong J."/>
            <person name="Shendure J."/>
            <person name="Paten B."/>
            <person name="Wilson R."/>
            <person name="Chao H."/>
            <person name="Schneider V."/>
            <person name="Ventura M."/>
            <person name="Kronenberg Z."/>
            <person name="Murali S."/>
            <person name="Gordon D."/>
            <person name="Cantsilieris S."/>
            <person name="Munson K."/>
            <person name="Nelson B."/>
            <person name="Raja A."/>
            <person name="Underwood J."/>
            <person name="Diekhans M."/>
            <person name="Fiddes I."/>
            <person name="Haussler D."/>
            <person name="Eichler E."/>
        </authorList>
    </citation>
    <scope>NUCLEOTIDE SEQUENCE [LARGE SCALE GENOMIC DNA]</scope>
    <source>
        <strain evidence="6">Yerkes chimp pedigree #C0471</strain>
    </source>
</reference>
<dbReference type="FunFam" id="2.10.50.10:FF:000072">
    <property type="entry name" value="TNF receptor superfamily member 8"/>
    <property type="match status" value="1"/>
</dbReference>
<dbReference type="PANTHER" id="PTHR47497:SF1">
    <property type="entry name" value="TUMOR NECROSIS FACTOR RECEPTOR SUPERFAMILY MEMBER 8"/>
    <property type="match status" value="1"/>
</dbReference>
<feature type="domain" description="TNFR-Cys" evidence="5">
    <location>
        <begin position="291"/>
        <end position="329"/>
    </location>
</feature>
<feature type="domain" description="TNFR-Cys" evidence="5">
    <location>
        <begin position="116"/>
        <end position="154"/>
    </location>
</feature>
<dbReference type="EMBL" id="NBAG03000330">
    <property type="protein sequence ID" value="PNI39637.1"/>
    <property type="molecule type" value="Genomic_DNA"/>
</dbReference>
<sequence>MRVLLAALGLLFLGALRAFPQWGGRLLLTPRWLGLIHSFSVNWTESTAIRGRRSLARLPAGPSGSWADQDRPFEDTCHGNPSHYYDKAVRRCCYRCPTGLFPTQQCPQRPTDCRKQCEPDYYLDEADRCTACVTCSRDDLVEKTPCAWNSSRVCECRPGMFCSTSAVNSCARCFFHSVCPAGMIVKFPGTAQKNTVCEPASPGVSPACASPENCKEPSSGTIPQAKPTPVSPATSSASTMPVRGGTRLAQEAASKLTRAPDSPSSVGRPSSDPGLSPTQPCPEGSGDCRKQCEPDYYLDEAGRCTACVSCSRDDLVEKTPCAWNSSRICECRPGMICATSATNSCARCVPYPICAAETVTKPQDMAEKDTTFEAPPLGTQPDCNPTPENAEAPASTSPTQSSLVDSQASKTLPIPTSAPVALSSTGKPVLDAGPVLFWVILVLAVVVGSSAFLLCHRRACRKRIRQKLHLCYPVQTSQPKLELVDSRPRRSSTQLRSGASVTEPIAEELGLMSQPLMETCHNVGAAYLESLPLQDASPAGGPSSPRDLPEPRVSTEHTNNKIEKIYIMKADTVIVGTVKAELPEGRGLAGPAEPELEEELEADHTPHYPEQETEPPLGSCSDVMLSVEEEGKEDPLPTAASGK</sequence>
<keyword evidence="4" id="KW-0732">Signal</keyword>
<comment type="caution">
    <text evidence="1">Lacks conserved residue(s) required for the propagation of feature annotation.</text>
</comment>
<name>A0A2J8KX95_PANTR</name>
<feature type="region of interest" description="Disordered" evidence="2">
    <location>
        <begin position="533"/>
        <end position="557"/>
    </location>
</feature>
<feature type="region of interest" description="Disordered" evidence="2">
    <location>
        <begin position="584"/>
        <end position="643"/>
    </location>
</feature>
<feature type="repeat" description="TNFR-Cys" evidence="1">
    <location>
        <begin position="116"/>
        <end position="154"/>
    </location>
</feature>
<evidence type="ECO:0000256" key="3">
    <source>
        <dbReference type="SAM" id="Phobius"/>
    </source>
</evidence>
<dbReference type="GO" id="GO:0004888">
    <property type="term" value="F:transmembrane signaling receptor activity"/>
    <property type="evidence" value="ECO:0007669"/>
    <property type="project" value="InterPro"/>
</dbReference>
<dbReference type="Pfam" id="PF00020">
    <property type="entry name" value="TNFR_c6"/>
    <property type="match status" value="3"/>
</dbReference>
<feature type="compositionally biased region" description="Low complexity" evidence="2">
    <location>
        <begin position="227"/>
        <end position="242"/>
    </location>
</feature>
<dbReference type="CDD" id="cd13409">
    <property type="entry name" value="TNFRSF8"/>
    <property type="match status" value="2"/>
</dbReference>
<keyword evidence="1" id="KW-1015">Disulfide bond</keyword>
<dbReference type="AlphaFoldDB" id="A0A2J8KX95"/>
<comment type="caution">
    <text evidence="6">The sequence shown here is derived from an EMBL/GenBank/DDBJ whole genome shotgun (WGS) entry which is preliminary data.</text>
</comment>
<dbReference type="PANTHER" id="PTHR47497">
    <property type="entry name" value="TUMOR NECROSIS FACTOR RECEPTOR SUPERFAMILY MEMBER 8"/>
    <property type="match status" value="1"/>
</dbReference>
<feature type="compositionally biased region" description="Basic and acidic residues" evidence="2">
    <location>
        <begin position="547"/>
        <end position="557"/>
    </location>
</feature>
<dbReference type="PROSITE" id="PS00652">
    <property type="entry name" value="TNFR_NGFR_1"/>
    <property type="match status" value="2"/>
</dbReference>
<evidence type="ECO:0000256" key="4">
    <source>
        <dbReference type="SAM" id="SignalP"/>
    </source>
</evidence>
<keyword evidence="3" id="KW-1133">Transmembrane helix</keyword>
<feature type="domain" description="TNFR-Cys" evidence="5">
    <location>
        <begin position="155"/>
        <end position="197"/>
    </location>
</feature>
<dbReference type="PROSITE" id="PS50050">
    <property type="entry name" value="TNFR_NGFR_2"/>
    <property type="match status" value="3"/>
</dbReference>
<evidence type="ECO:0000313" key="7">
    <source>
        <dbReference type="Proteomes" id="UP000236370"/>
    </source>
</evidence>
<dbReference type="Gene3D" id="2.10.50.10">
    <property type="entry name" value="Tumor Necrosis Factor Receptor, subunit A, domain 2"/>
    <property type="match status" value="3"/>
</dbReference>
<dbReference type="InterPro" id="IPR001368">
    <property type="entry name" value="TNFR/NGFR_Cys_rich_reg"/>
</dbReference>
<feature type="region of interest" description="Disordered" evidence="2">
    <location>
        <begin position="371"/>
        <end position="408"/>
    </location>
</feature>
<feature type="chain" id="PRO_5014339937" evidence="4">
    <location>
        <begin position="19"/>
        <end position="643"/>
    </location>
</feature>
<dbReference type="PRINTS" id="PR01923">
    <property type="entry name" value="TNFACTORR8"/>
</dbReference>
<gene>
    <name evidence="6" type="ORF">CK820_G0034935</name>
</gene>
<feature type="region of interest" description="Disordered" evidence="2">
    <location>
        <begin position="215"/>
        <end position="286"/>
    </location>
</feature>
<feature type="signal peptide" evidence="4">
    <location>
        <begin position="1"/>
        <end position="18"/>
    </location>
</feature>
<protein>
    <submittedName>
        <fullName evidence="6">TNFRSF8 isoform 7</fullName>
    </submittedName>
</protein>
<feature type="disulfide bond" evidence="1">
    <location>
        <begin position="179"/>
        <end position="197"/>
    </location>
</feature>
<feature type="repeat" description="TNFR-Cys" evidence="1">
    <location>
        <begin position="155"/>
        <end position="197"/>
    </location>
</feature>
<dbReference type="InterPro" id="IPR052862">
    <property type="entry name" value="TNFR_superfamily_member_8"/>
</dbReference>
<keyword evidence="3" id="KW-0472">Membrane</keyword>
<dbReference type="InterPro" id="IPR034002">
    <property type="entry name" value="TNFRSF8_N"/>
</dbReference>
<evidence type="ECO:0000259" key="5">
    <source>
        <dbReference type="PROSITE" id="PS50050"/>
    </source>
</evidence>
<dbReference type="GO" id="GO:0007165">
    <property type="term" value="P:signal transduction"/>
    <property type="evidence" value="ECO:0007669"/>
    <property type="project" value="InterPro"/>
</dbReference>
<proteinExistence type="predicted"/>
<dbReference type="SMART" id="SM00208">
    <property type="entry name" value="TNFR"/>
    <property type="match status" value="4"/>
</dbReference>
<dbReference type="Proteomes" id="UP000236370">
    <property type="component" value="Unassembled WGS sequence"/>
</dbReference>
<feature type="repeat" description="TNFR-Cys" evidence="1">
    <location>
        <begin position="291"/>
        <end position="329"/>
    </location>
</feature>
<feature type="compositionally biased region" description="Polar residues" evidence="2">
    <location>
        <begin position="394"/>
        <end position="408"/>
    </location>
</feature>
<accession>A0A2J8KX95</accession>
<feature type="transmembrane region" description="Helical" evidence="3">
    <location>
        <begin position="435"/>
        <end position="455"/>
    </location>
</feature>
<dbReference type="InterPro" id="IPR020416">
    <property type="entry name" value="TNFR_8"/>
</dbReference>
<dbReference type="SUPFAM" id="SSF57586">
    <property type="entry name" value="TNF receptor-like"/>
    <property type="match status" value="2"/>
</dbReference>
<evidence type="ECO:0000256" key="2">
    <source>
        <dbReference type="SAM" id="MobiDB-lite"/>
    </source>
</evidence>
<evidence type="ECO:0000313" key="6">
    <source>
        <dbReference type="EMBL" id="PNI39637.1"/>
    </source>
</evidence>
<keyword evidence="3" id="KW-0812">Transmembrane</keyword>
<organism evidence="6 7">
    <name type="scientific">Pan troglodytes</name>
    <name type="common">Chimpanzee</name>
    <dbReference type="NCBI Taxonomy" id="9598"/>
    <lineage>
        <taxon>Eukaryota</taxon>
        <taxon>Metazoa</taxon>
        <taxon>Chordata</taxon>
        <taxon>Craniata</taxon>
        <taxon>Vertebrata</taxon>
        <taxon>Euteleostomi</taxon>
        <taxon>Mammalia</taxon>
        <taxon>Eutheria</taxon>
        <taxon>Euarchontoglires</taxon>
        <taxon>Primates</taxon>
        <taxon>Haplorrhini</taxon>
        <taxon>Catarrhini</taxon>
        <taxon>Hominidae</taxon>
        <taxon>Pan</taxon>
    </lineage>
</organism>
<evidence type="ECO:0000256" key="1">
    <source>
        <dbReference type="PROSITE-ProRule" id="PRU00206"/>
    </source>
</evidence>